<dbReference type="Proteomes" id="UP000295182">
    <property type="component" value="Unassembled WGS sequence"/>
</dbReference>
<organism evidence="2 3">
    <name type="scientific">Simplicispira metamorpha</name>
    <dbReference type="NCBI Taxonomy" id="80881"/>
    <lineage>
        <taxon>Bacteria</taxon>
        <taxon>Pseudomonadati</taxon>
        <taxon>Pseudomonadota</taxon>
        <taxon>Betaproteobacteria</taxon>
        <taxon>Burkholderiales</taxon>
        <taxon>Comamonadaceae</taxon>
        <taxon>Simplicispira</taxon>
    </lineage>
</organism>
<dbReference type="PANTHER" id="PTHR40275">
    <property type="entry name" value="SSL7038 PROTEIN"/>
    <property type="match status" value="1"/>
</dbReference>
<evidence type="ECO:0000313" key="2">
    <source>
        <dbReference type="EMBL" id="TCP19556.1"/>
    </source>
</evidence>
<dbReference type="GO" id="GO:0003677">
    <property type="term" value="F:DNA binding"/>
    <property type="evidence" value="ECO:0007669"/>
    <property type="project" value="InterPro"/>
</dbReference>
<proteinExistence type="predicted"/>
<protein>
    <submittedName>
        <fullName evidence="2">Putative addiction module antidote protein</fullName>
    </submittedName>
</protein>
<gene>
    <name evidence="2" type="ORF">EV674_10414</name>
</gene>
<reference evidence="2 3" key="1">
    <citation type="submission" date="2019-03" db="EMBL/GenBank/DDBJ databases">
        <title>Genomic Encyclopedia of Type Strains, Phase IV (KMG-IV): sequencing the most valuable type-strain genomes for metagenomic binning, comparative biology and taxonomic classification.</title>
        <authorList>
            <person name="Goeker M."/>
        </authorList>
    </citation>
    <scope>NUCLEOTIDE SEQUENCE [LARGE SCALE GENOMIC DNA]</scope>
    <source>
        <strain evidence="2 3">DSM 1837</strain>
    </source>
</reference>
<dbReference type="Gene3D" id="1.10.260.40">
    <property type="entry name" value="lambda repressor-like DNA-binding domains"/>
    <property type="match status" value="1"/>
</dbReference>
<evidence type="ECO:0000313" key="3">
    <source>
        <dbReference type="Proteomes" id="UP000295182"/>
    </source>
</evidence>
<keyword evidence="1" id="KW-1133">Transmembrane helix</keyword>
<dbReference type="InterPro" id="IPR010982">
    <property type="entry name" value="Lambda_DNA-bd_dom_sf"/>
</dbReference>
<sequence length="116" mass="11939">MTATRKLPASRPHDAAVVELLKADPDFANEYLAAALEEADQPGGQAALLAALRHVAEAQGMAAVAQRAGIPRETLYRALGPKGNPTVKTLLAVLAVLAVLGAAGLRVAVTRDNAHA</sequence>
<dbReference type="EMBL" id="SLXH01000004">
    <property type="protein sequence ID" value="TCP19556.1"/>
    <property type="molecule type" value="Genomic_DNA"/>
</dbReference>
<dbReference type="OrthoDB" id="9798416at2"/>
<dbReference type="InterPro" id="IPR014057">
    <property type="entry name" value="HI1420"/>
</dbReference>
<evidence type="ECO:0000256" key="1">
    <source>
        <dbReference type="SAM" id="Phobius"/>
    </source>
</evidence>
<dbReference type="SUPFAM" id="SSF47413">
    <property type="entry name" value="lambda repressor-like DNA-binding domains"/>
    <property type="match status" value="1"/>
</dbReference>
<name>A0A4V2SKH2_9BURK</name>
<comment type="caution">
    <text evidence="2">The sequence shown here is derived from an EMBL/GenBank/DDBJ whole genome shotgun (WGS) entry which is preliminary data.</text>
</comment>
<dbReference type="PANTHER" id="PTHR40275:SF1">
    <property type="entry name" value="SSL7038 PROTEIN"/>
    <property type="match status" value="1"/>
</dbReference>
<keyword evidence="1" id="KW-0472">Membrane</keyword>
<dbReference type="AlphaFoldDB" id="A0A4V2SKH2"/>
<accession>A0A4V2SKH2</accession>
<dbReference type="RefSeq" id="WP_119011921.1">
    <property type="nucleotide sequence ID" value="NZ_QXNC01000002.1"/>
</dbReference>
<keyword evidence="1" id="KW-0812">Transmembrane</keyword>
<dbReference type="Pfam" id="PF21716">
    <property type="entry name" value="dnstrm_HI1420"/>
    <property type="match status" value="1"/>
</dbReference>
<keyword evidence="3" id="KW-1185">Reference proteome</keyword>
<dbReference type="NCBIfam" id="TIGR02684">
    <property type="entry name" value="dnstrm_HI1420"/>
    <property type="match status" value="1"/>
</dbReference>
<feature type="transmembrane region" description="Helical" evidence="1">
    <location>
        <begin position="89"/>
        <end position="109"/>
    </location>
</feature>